<organism evidence="1 2">
    <name type="scientific">Meloidogyne enterolobii</name>
    <name type="common">Root-knot nematode worm</name>
    <name type="synonym">Meloidogyne mayaguensis</name>
    <dbReference type="NCBI Taxonomy" id="390850"/>
    <lineage>
        <taxon>Eukaryota</taxon>
        <taxon>Metazoa</taxon>
        <taxon>Ecdysozoa</taxon>
        <taxon>Nematoda</taxon>
        <taxon>Chromadorea</taxon>
        <taxon>Rhabditida</taxon>
        <taxon>Tylenchina</taxon>
        <taxon>Tylenchomorpha</taxon>
        <taxon>Tylenchoidea</taxon>
        <taxon>Meloidogynidae</taxon>
        <taxon>Meloidogyninae</taxon>
        <taxon>Meloidogyne</taxon>
    </lineage>
</organism>
<evidence type="ECO:0000313" key="2">
    <source>
        <dbReference type="Proteomes" id="UP001497535"/>
    </source>
</evidence>
<name>A0ACB0ZUK7_MELEN</name>
<keyword evidence="2" id="KW-1185">Reference proteome</keyword>
<reference evidence="1" key="1">
    <citation type="submission" date="2023-11" db="EMBL/GenBank/DDBJ databases">
        <authorList>
            <person name="Poullet M."/>
        </authorList>
    </citation>
    <scope>NUCLEOTIDE SEQUENCE</scope>
    <source>
        <strain evidence="1">E1834</strain>
    </source>
</reference>
<dbReference type="EMBL" id="CAVMJV010000045">
    <property type="protein sequence ID" value="CAK5081670.1"/>
    <property type="molecule type" value="Genomic_DNA"/>
</dbReference>
<proteinExistence type="predicted"/>
<comment type="caution">
    <text evidence="1">The sequence shown here is derived from an EMBL/GenBank/DDBJ whole genome shotgun (WGS) entry which is preliminary data.</text>
</comment>
<sequence length="274" mass="30978">MSILGSVRSCCIHTSLVSKKLVIFVISHVGLCFLVAVYAVLGAFMFRAIEYQEEQKFQGHIANDTWELVHRLYEYIEKSEVIREDDLKREAHKLYKEYEQKLVFAFSGALLYSITVFTTIGYGHICPKTPLGRGLTIIYATFGIPLMLLCLANIAESLAQVFTFLYFKVCCAYCRWQAERHRVKCQSLTIRYHPNAPVNVRRVHSGRAATRRFNSMLARNASLSIRGGRGGGGGGDTKSIKSWKSFHTDKGGIRKSSFGRIPALQQEELLLKNI</sequence>
<dbReference type="Proteomes" id="UP001497535">
    <property type="component" value="Unassembled WGS sequence"/>
</dbReference>
<evidence type="ECO:0000313" key="1">
    <source>
        <dbReference type="EMBL" id="CAK5081670.1"/>
    </source>
</evidence>
<accession>A0ACB0ZUK7</accession>
<gene>
    <name evidence="1" type="ORF">MENTE1834_LOCUS28906</name>
</gene>
<protein>
    <submittedName>
        <fullName evidence="1">Uncharacterized protein</fullName>
    </submittedName>
</protein>